<dbReference type="EMBL" id="JBDODL010000093">
    <property type="protein sequence ID" value="MES1918610.1"/>
    <property type="molecule type" value="Genomic_DNA"/>
</dbReference>
<protein>
    <submittedName>
        <fullName evidence="1">Uncharacterized protein</fullName>
    </submittedName>
</protein>
<comment type="caution">
    <text evidence="1">The sequence shown here is derived from an EMBL/GenBank/DDBJ whole genome shotgun (WGS) entry which is preliminary data.</text>
</comment>
<proteinExistence type="predicted"/>
<dbReference type="Proteomes" id="UP001439008">
    <property type="component" value="Unassembled WGS sequence"/>
</dbReference>
<evidence type="ECO:0000313" key="2">
    <source>
        <dbReference type="Proteomes" id="UP001439008"/>
    </source>
</evidence>
<keyword evidence="2" id="KW-1185">Reference proteome</keyword>
<reference evidence="1 2" key="1">
    <citation type="journal article" date="2024" name="BMC Biol.">
        <title>Comparative genomics of Ascetosporea gives new insight into the evolutionary basis for animal parasitism in Rhizaria.</title>
        <authorList>
            <person name="Hiltunen Thoren M."/>
            <person name="Onut-Brannstrom I."/>
            <person name="Alfjorden A."/>
            <person name="Peckova H."/>
            <person name="Swords F."/>
            <person name="Hooper C."/>
            <person name="Holzer A.S."/>
            <person name="Bass D."/>
            <person name="Burki F."/>
        </authorList>
    </citation>
    <scope>NUCLEOTIDE SEQUENCE [LARGE SCALE GENOMIC DNA]</scope>
    <source>
        <strain evidence="1">20-A016</strain>
    </source>
</reference>
<organism evidence="1 2">
    <name type="scientific">Bonamia ostreae</name>
    <dbReference type="NCBI Taxonomy" id="126728"/>
    <lineage>
        <taxon>Eukaryota</taxon>
        <taxon>Sar</taxon>
        <taxon>Rhizaria</taxon>
        <taxon>Endomyxa</taxon>
        <taxon>Ascetosporea</taxon>
        <taxon>Haplosporida</taxon>
        <taxon>Bonamia</taxon>
    </lineage>
</organism>
<name>A0ABV2AG33_9EUKA</name>
<evidence type="ECO:0000313" key="1">
    <source>
        <dbReference type="EMBL" id="MES1918610.1"/>
    </source>
</evidence>
<sequence>MRIDALLKEDVKLENVEKLKSIISEFANIDNYEKLGNAIDFDKTEKTIDSIKNFLIRKIDRFEEKIQPKHKVHSYDLKRKELIDNLKDIGMF</sequence>
<accession>A0ABV2AG33</accession>
<gene>
    <name evidence="1" type="ORF">MHBO_000554</name>
</gene>